<dbReference type="PANTHER" id="PTHR30055:SF234">
    <property type="entry name" value="HTH-TYPE TRANSCRIPTIONAL REGULATOR BETI"/>
    <property type="match status" value="1"/>
</dbReference>
<dbReference type="InterPro" id="IPR009057">
    <property type="entry name" value="Homeodomain-like_sf"/>
</dbReference>
<dbReference type="AlphaFoldDB" id="A0A1Y1RNK6"/>
<keyword evidence="1" id="KW-0805">Transcription regulation</keyword>
<feature type="DNA-binding region" description="H-T-H motif" evidence="4">
    <location>
        <begin position="39"/>
        <end position="58"/>
    </location>
</feature>
<dbReference type="SUPFAM" id="SSF46689">
    <property type="entry name" value="Homeodomain-like"/>
    <property type="match status" value="1"/>
</dbReference>
<evidence type="ECO:0000256" key="3">
    <source>
        <dbReference type="ARBA" id="ARBA00023163"/>
    </source>
</evidence>
<keyword evidence="3" id="KW-0804">Transcription</keyword>
<dbReference type="Gene3D" id="1.10.357.10">
    <property type="entry name" value="Tetracycline Repressor, domain 2"/>
    <property type="match status" value="1"/>
</dbReference>
<dbReference type="EMBL" id="LXWF01000040">
    <property type="protein sequence ID" value="ORC16435.1"/>
    <property type="molecule type" value="Genomic_DNA"/>
</dbReference>
<reference evidence="6 7" key="1">
    <citation type="submission" date="2016-05" db="EMBL/GenBank/DDBJ databases">
        <title>Draft genome sequence of a porcine commensal Rothia nasimurium.</title>
        <authorList>
            <person name="Gaiser R.A."/>
            <person name="Van Baarlen P."/>
            <person name="Wells J.M."/>
        </authorList>
    </citation>
    <scope>NUCLEOTIDE SEQUENCE [LARGE SCALE GENOMIC DNA]</scope>
    <source>
        <strain evidence="6 7">PT-32</strain>
    </source>
</reference>
<dbReference type="PROSITE" id="PS50977">
    <property type="entry name" value="HTH_TETR_2"/>
    <property type="match status" value="1"/>
</dbReference>
<organism evidence="6 7">
    <name type="scientific">Rothia nasimurium</name>
    <dbReference type="NCBI Taxonomy" id="85336"/>
    <lineage>
        <taxon>Bacteria</taxon>
        <taxon>Bacillati</taxon>
        <taxon>Actinomycetota</taxon>
        <taxon>Actinomycetes</taxon>
        <taxon>Micrococcales</taxon>
        <taxon>Micrococcaceae</taxon>
        <taxon>Rothia</taxon>
    </lineage>
</organism>
<dbReference type="InterPro" id="IPR001647">
    <property type="entry name" value="HTH_TetR"/>
</dbReference>
<name>A0A1Y1RNK6_9MICC</name>
<keyword evidence="7" id="KW-1185">Reference proteome</keyword>
<comment type="caution">
    <text evidence="6">The sequence shown here is derived from an EMBL/GenBank/DDBJ whole genome shotgun (WGS) entry which is preliminary data.</text>
</comment>
<dbReference type="InterPro" id="IPR050109">
    <property type="entry name" value="HTH-type_TetR-like_transc_reg"/>
</dbReference>
<sequence>MLKNIPPPDQRRARSTASKNKIASAAEHIVLTSGRAGLTASALAEQAGVSERTVFNHFKKLEDALTHQLATHLEPCIDEPPLPQNLPAEELPRALVQHFHDAIENHRSQQSIIRFMTLAAALGHDEFELVAREVRLTLDDIGNTLFNEMNRLYPTLSVDQVLALGLLIHNLMTAYMIGWVRFAQDVDASIFKGFSVPFTIKPHMFVPYIHAYIDQVAAGTPVFTADGSVAADQTT</sequence>
<keyword evidence="2 4" id="KW-0238">DNA-binding</keyword>
<accession>A0A1Y1RNK6</accession>
<dbReference type="PANTHER" id="PTHR30055">
    <property type="entry name" value="HTH-TYPE TRANSCRIPTIONAL REGULATOR RUTR"/>
    <property type="match status" value="1"/>
</dbReference>
<evidence type="ECO:0000256" key="1">
    <source>
        <dbReference type="ARBA" id="ARBA00023015"/>
    </source>
</evidence>
<dbReference type="GO" id="GO:0000976">
    <property type="term" value="F:transcription cis-regulatory region binding"/>
    <property type="evidence" value="ECO:0007669"/>
    <property type="project" value="TreeGrafter"/>
</dbReference>
<evidence type="ECO:0000256" key="2">
    <source>
        <dbReference type="ARBA" id="ARBA00023125"/>
    </source>
</evidence>
<evidence type="ECO:0000313" key="6">
    <source>
        <dbReference type="EMBL" id="ORC16435.1"/>
    </source>
</evidence>
<dbReference type="Proteomes" id="UP000192359">
    <property type="component" value="Unassembled WGS sequence"/>
</dbReference>
<protein>
    <recommendedName>
        <fullName evidence="5">HTH tetR-type domain-containing protein</fullName>
    </recommendedName>
</protein>
<proteinExistence type="predicted"/>
<evidence type="ECO:0000313" key="7">
    <source>
        <dbReference type="Proteomes" id="UP000192359"/>
    </source>
</evidence>
<gene>
    <name evidence="6" type="ORF">A7979_03685</name>
</gene>
<feature type="domain" description="HTH tetR-type" evidence="5">
    <location>
        <begin position="16"/>
        <end position="76"/>
    </location>
</feature>
<dbReference type="RefSeq" id="WP_083092009.1">
    <property type="nucleotide sequence ID" value="NZ_LXWF01000040.1"/>
</dbReference>
<dbReference type="GO" id="GO:0003700">
    <property type="term" value="F:DNA-binding transcription factor activity"/>
    <property type="evidence" value="ECO:0007669"/>
    <property type="project" value="TreeGrafter"/>
</dbReference>
<evidence type="ECO:0000259" key="5">
    <source>
        <dbReference type="PROSITE" id="PS50977"/>
    </source>
</evidence>
<evidence type="ECO:0000256" key="4">
    <source>
        <dbReference type="PROSITE-ProRule" id="PRU00335"/>
    </source>
</evidence>